<comment type="similarity">
    <text evidence="1">Belongs to the CpsD/CapB family.</text>
</comment>
<dbReference type="Gene3D" id="3.40.50.300">
    <property type="entry name" value="P-loop containing nucleotide triphosphate hydrolases"/>
    <property type="match status" value="1"/>
</dbReference>
<dbReference type="EMBL" id="JXAK01000026">
    <property type="protein sequence ID" value="KIL40137.1"/>
    <property type="molecule type" value="Genomic_DNA"/>
</dbReference>
<evidence type="ECO:0000256" key="4">
    <source>
        <dbReference type="ARBA" id="ARBA00022741"/>
    </source>
</evidence>
<comment type="catalytic activity">
    <reaction evidence="8">
        <text>L-tyrosyl-[protein] + ATP = O-phospho-L-tyrosyl-[protein] + ADP + H(+)</text>
        <dbReference type="Rhea" id="RHEA:10596"/>
        <dbReference type="Rhea" id="RHEA-COMP:10136"/>
        <dbReference type="Rhea" id="RHEA-COMP:20101"/>
        <dbReference type="ChEBI" id="CHEBI:15378"/>
        <dbReference type="ChEBI" id="CHEBI:30616"/>
        <dbReference type="ChEBI" id="CHEBI:46858"/>
        <dbReference type="ChEBI" id="CHEBI:61978"/>
        <dbReference type="ChEBI" id="CHEBI:456216"/>
        <dbReference type="EC" id="2.7.10.2"/>
    </reaction>
</comment>
<dbReference type="Proteomes" id="UP000031967">
    <property type="component" value="Unassembled WGS sequence"/>
</dbReference>
<evidence type="ECO:0000256" key="8">
    <source>
        <dbReference type="ARBA" id="ARBA00051245"/>
    </source>
</evidence>
<dbReference type="InterPro" id="IPR005702">
    <property type="entry name" value="Wzc-like_C"/>
</dbReference>
<keyword evidence="5" id="KW-0418">Kinase</keyword>
<evidence type="ECO:0000256" key="6">
    <source>
        <dbReference type="ARBA" id="ARBA00022840"/>
    </source>
</evidence>
<sequence length="236" mass="26654">MSSSRRNERWPLITNTNTKSPISEAYRILRTNIEFSNVDRNLKCIMFASSQFGEGKSTTASNLAVTYAQTNRKVLLIDCDMRRPSQHHIFMLSNRYGLSSYLSHQVDLDEIIVDSTIPNLSVIVAGPIPPNPSELLASKRMSAMLEQLREQFDMIIIDTPPIMAVADAQIAATLCDGVLLVMDSGRVKREIAMKSKQKLEHVKARILGVVLNKISRKNANSYYYYYYGDRDQGEEA</sequence>
<organism evidence="10 11">
    <name type="scientific">Gordoniibacillus kamchatkensis</name>
    <dbReference type="NCBI Taxonomy" id="1590651"/>
    <lineage>
        <taxon>Bacteria</taxon>
        <taxon>Bacillati</taxon>
        <taxon>Bacillota</taxon>
        <taxon>Bacilli</taxon>
        <taxon>Bacillales</taxon>
        <taxon>Paenibacillaceae</taxon>
        <taxon>Gordoniibacillus</taxon>
    </lineage>
</organism>
<comment type="caution">
    <text evidence="10">The sequence shown here is derived from an EMBL/GenBank/DDBJ whole genome shotgun (WGS) entry which is preliminary data.</text>
</comment>
<dbReference type="CDD" id="cd05387">
    <property type="entry name" value="BY-kinase"/>
    <property type="match status" value="1"/>
</dbReference>
<dbReference type="RefSeq" id="WP_041048500.1">
    <property type="nucleotide sequence ID" value="NZ_JXAK01000026.1"/>
</dbReference>
<keyword evidence="6" id="KW-0067">ATP-binding</keyword>
<keyword evidence="7" id="KW-0829">Tyrosine-protein kinase</keyword>
<name>A0ABR5AIF3_9BACL</name>
<reference evidence="10 11" key="1">
    <citation type="submission" date="2014-12" db="EMBL/GenBank/DDBJ databases">
        <title>Draft genome sequence of Paenibacillus kamchatkensis strain B-2647.</title>
        <authorList>
            <person name="Karlyshev A.V."/>
            <person name="Kudryashova E.B."/>
        </authorList>
    </citation>
    <scope>NUCLEOTIDE SEQUENCE [LARGE SCALE GENOMIC DNA]</scope>
    <source>
        <strain evidence="10 11">VKM B-2647</strain>
    </source>
</reference>
<proteinExistence type="inferred from homology"/>
<dbReference type="EC" id="2.7.10.2" evidence="2"/>
<keyword evidence="11" id="KW-1185">Reference proteome</keyword>
<evidence type="ECO:0000256" key="3">
    <source>
        <dbReference type="ARBA" id="ARBA00022679"/>
    </source>
</evidence>
<dbReference type="PANTHER" id="PTHR32309">
    <property type="entry name" value="TYROSINE-PROTEIN KINASE"/>
    <property type="match status" value="1"/>
</dbReference>
<evidence type="ECO:0000313" key="10">
    <source>
        <dbReference type="EMBL" id="KIL40137.1"/>
    </source>
</evidence>
<keyword evidence="3" id="KW-0808">Transferase</keyword>
<gene>
    <name evidence="10" type="ORF">SD70_15815</name>
</gene>
<evidence type="ECO:0000256" key="5">
    <source>
        <dbReference type="ARBA" id="ARBA00022777"/>
    </source>
</evidence>
<dbReference type="SUPFAM" id="SSF52540">
    <property type="entry name" value="P-loop containing nucleoside triphosphate hydrolases"/>
    <property type="match status" value="1"/>
</dbReference>
<evidence type="ECO:0000256" key="1">
    <source>
        <dbReference type="ARBA" id="ARBA00007316"/>
    </source>
</evidence>
<dbReference type="InterPro" id="IPR050445">
    <property type="entry name" value="Bact_polysacc_biosynth/exp"/>
</dbReference>
<keyword evidence="4" id="KW-0547">Nucleotide-binding</keyword>
<protein>
    <recommendedName>
        <fullName evidence="2">non-specific protein-tyrosine kinase</fullName>
        <ecNumber evidence="2">2.7.10.2</ecNumber>
    </recommendedName>
</protein>
<evidence type="ECO:0000256" key="2">
    <source>
        <dbReference type="ARBA" id="ARBA00011903"/>
    </source>
</evidence>
<dbReference type="Pfam" id="PF13614">
    <property type="entry name" value="AAA_31"/>
    <property type="match status" value="1"/>
</dbReference>
<evidence type="ECO:0000259" key="9">
    <source>
        <dbReference type="Pfam" id="PF13614"/>
    </source>
</evidence>
<evidence type="ECO:0000313" key="11">
    <source>
        <dbReference type="Proteomes" id="UP000031967"/>
    </source>
</evidence>
<accession>A0ABR5AIF3</accession>
<dbReference type="InterPro" id="IPR027417">
    <property type="entry name" value="P-loop_NTPase"/>
</dbReference>
<dbReference type="PANTHER" id="PTHR32309:SF13">
    <property type="entry name" value="FERRIC ENTEROBACTIN TRANSPORT PROTEIN FEPE"/>
    <property type="match status" value="1"/>
</dbReference>
<dbReference type="NCBIfam" id="TIGR01007">
    <property type="entry name" value="eps_fam"/>
    <property type="match status" value="1"/>
</dbReference>
<dbReference type="InterPro" id="IPR025669">
    <property type="entry name" value="AAA_dom"/>
</dbReference>
<evidence type="ECO:0000256" key="7">
    <source>
        <dbReference type="ARBA" id="ARBA00023137"/>
    </source>
</evidence>
<feature type="domain" description="AAA" evidence="9">
    <location>
        <begin position="43"/>
        <end position="184"/>
    </location>
</feature>